<dbReference type="PANTHER" id="PTHR32468">
    <property type="entry name" value="CATION/H + ANTIPORTER"/>
    <property type="match status" value="1"/>
</dbReference>
<evidence type="ECO:0000259" key="16">
    <source>
        <dbReference type="Pfam" id="PF23259"/>
    </source>
</evidence>
<evidence type="ECO:0000256" key="7">
    <source>
        <dbReference type="ARBA" id="ARBA00022958"/>
    </source>
</evidence>
<dbReference type="Pfam" id="PF23256">
    <property type="entry name" value="CHX17_2nd"/>
    <property type="match status" value="1"/>
</dbReference>
<sequence length="802" mass="88489">MKNNCGLYVANDINYLIGIIFQSFLLLSISNLLHFPLRRLGQPSAVSQMLAGILLGRSGIASSPYIGTVVFPDGNMDYLSSMASLGRMFYMFFLGLELNVPYILRIKRSSTIVAVGGIFMCLIVGGVISPVIYWMTRAYGDRFLFAVTVMLVFTDTASPILVRMVSELKLATSDFGRLATAVALINDILCLFLVALLAQTTTREFSVGEKIGVGIATLLILGSSAYLARIGVRWLNRKNRQRKHIKNSEVVSIVLFIVGVSSLIELMGYNSMLSSFFLGLAIPREGCTARTLVHRLIYPVQNILLPIYIGYAGVQTSFFVMNSLRFTLSVVAVVVLSTVAKVGGTVAATQYLGMPLQDGLLLGFLLNVKGHIDIIVLGLSSKHHILGADALMVFLVTVAMSTLMVGPVVAAVARREKKQRKLKPSGIEHQSAETELVFLACVHSPRDAPSVLNLIEISTGPDRAPVTVYMMQLVELQKKTKTDLLYHQQEDDGQYSDDEDYGGRNHARRINVTVDAFMVDTGIRVWQLKIVSLLDGMDVRTCRMAKDVRASIVIVPFHRFQRVDGKMVGGRDWIKDVNQQIPANVPCTLGILVDRGLSEMTQITNTQEGFHVAVLFFGGEDDREAAAFGGRLALHPSVSLTLFKFVLSEARRSVIKMQASKKADAYEILVEITEKENESYRDDAFLKSFYNRFIQTGKAKYEEKIMDDGKDTADCIAAMGKFYSLFLVGKDSRSPLLENPLNDYGDDCPNLGHVGNLLASTCFTTTASALVLQKHKKKPPAKKEETAGKIDDVTHQQNQQEE</sequence>
<evidence type="ECO:0000259" key="15">
    <source>
        <dbReference type="Pfam" id="PF23256"/>
    </source>
</evidence>
<keyword evidence="7" id="KW-0630">Potassium</keyword>
<feature type="transmembrane region" description="Helical" evidence="13">
    <location>
        <begin position="250"/>
        <end position="269"/>
    </location>
</feature>
<dbReference type="GO" id="GO:0006885">
    <property type="term" value="P:regulation of pH"/>
    <property type="evidence" value="ECO:0000318"/>
    <property type="project" value="GO_Central"/>
</dbReference>
<dbReference type="GO" id="GO:1902600">
    <property type="term" value="P:proton transmembrane transport"/>
    <property type="evidence" value="ECO:0007669"/>
    <property type="project" value="InterPro"/>
</dbReference>
<feature type="compositionally biased region" description="Basic and acidic residues" evidence="12">
    <location>
        <begin position="781"/>
        <end position="794"/>
    </location>
</feature>
<organism evidence="17 18">
    <name type="scientific">Zostera marina</name>
    <name type="common">Eelgrass</name>
    <dbReference type="NCBI Taxonomy" id="29655"/>
    <lineage>
        <taxon>Eukaryota</taxon>
        <taxon>Viridiplantae</taxon>
        <taxon>Streptophyta</taxon>
        <taxon>Embryophyta</taxon>
        <taxon>Tracheophyta</taxon>
        <taxon>Spermatophyta</taxon>
        <taxon>Magnoliopsida</taxon>
        <taxon>Liliopsida</taxon>
        <taxon>Zosteraceae</taxon>
        <taxon>Zostera</taxon>
    </lineage>
</organism>
<evidence type="ECO:0000256" key="3">
    <source>
        <dbReference type="ARBA" id="ARBA00004141"/>
    </source>
</evidence>
<reference evidence="18" key="1">
    <citation type="journal article" date="2016" name="Nature">
        <title>The genome of the seagrass Zostera marina reveals angiosperm adaptation to the sea.</title>
        <authorList>
            <person name="Olsen J.L."/>
            <person name="Rouze P."/>
            <person name="Verhelst B."/>
            <person name="Lin Y.-C."/>
            <person name="Bayer T."/>
            <person name="Collen J."/>
            <person name="Dattolo E."/>
            <person name="De Paoli E."/>
            <person name="Dittami S."/>
            <person name="Maumus F."/>
            <person name="Michel G."/>
            <person name="Kersting A."/>
            <person name="Lauritano C."/>
            <person name="Lohaus R."/>
            <person name="Toepel M."/>
            <person name="Tonon T."/>
            <person name="Vanneste K."/>
            <person name="Amirebrahimi M."/>
            <person name="Brakel J."/>
            <person name="Bostroem C."/>
            <person name="Chovatia M."/>
            <person name="Grimwood J."/>
            <person name="Jenkins J.W."/>
            <person name="Jueterbock A."/>
            <person name="Mraz A."/>
            <person name="Stam W.T."/>
            <person name="Tice H."/>
            <person name="Bornberg-Bauer E."/>
            <person name="Green P.J."/>
            <person name="Pearson G.A."/>
            <person name="Procaccini G."/>
            <person name="Duarte C.M."/>
            <person name="Schmutz J."/>
            <person name="Reusch T.B.H."/>
            <person name="Van de Peer Y."/>
        </authorList>
    </citation>
    <scope>NUCLEOTIDE SEQUENCE [LARGE SCALE GENOMIC DNA]</scope>
    <source>
        <strain evidence="18">cv. Finnish</strain>
    </source>
</reference>
<evidence type="ECO:0000313" key="18">
    <source>
        <dbReference type="Proteomes" id="UP000036987"/>
    </source>
</evidence>
<dbReference type="PANTHER" id="PTHR32468:SF18">
    <property type="entry name" value="CATION_H(+) ANTIPORTER 1"/>
    <property type="match status" value="1"/>
</dbReference>
<feature type="transmembrane region" description="Helical" evidence="13">
    <location>
        <begin position="13"/>
        <end position="33"/>
    </location>
</feature>
<feature type="domain" description="Cation/H(+) antiporter central" evidence="15">
    <location>
        <begin position="466"/>
        <end position="604"/>
    </location>
</feature>
<feature type="transmembrane region" description="Helical" evidence="13">
    <location>
        <begin position="142"/>
        <end position="166"/>
    </location>
</feature>
<keyword evidence="10 13" id="KW-0472">Membrane</keyword>
<keyword evidence="6 13" id="KW-0812">Transmembrane</keyword>
<evidence type="ECO:0000256" key="2">
    <source>
        <dbReference type="ARBA" id="ARBA00004119"/>
    </source>
</evidence>
<feature type="region of interest" description="Disordered" evidence="12">
    <location>
        <begin position="774"/>
        <end position="802"/>
    </location>
</feature>
<comment type="caution">
    <text evidence="17">The sequence shown here is derived from an EMBL/GenBank/DDBJ whole genome shotgun (WGS) entry which is preliminary data.</text>
</comment>
<evidence type="ECO:0000313" key="17">
    <source>
        <dbReference type="EMBL" id="KMZ68647.1"/>
    </source>
</evidence>
<dbReference type="InterPro" id="IPR050794">
    <property type="entry name" value="CPA2_transporter"/>
</dbReference>
<comment type="similarity">
    <text evidence="11">Belongs to the monovalent cation:proton antiporter 2 (CPA2) transporter (TC 2.A.37) family. CHX (TC 2.A.37.4) subfamily.</text>
</comment>
<dbReference type="GO" id="GO:0098662">
    <property type="term" value="P:inorganic cation transmembrane transport"/>
    <property type="evidence" value="ECO:0000318"/>
    <property type="project" value="GO_Central"/>
</dbReference>
<evidence type="ECO:0000256" key="4">
    <source>
        <dbReference type="ARBA" id="ARBA00022448"/>
    </source>
</evidence>
<dbReference type="Pfam" id="PF23259">
    <property type="entry name" value="CHX17_C"/>
    <property type="match status" value="1"/>
</dbReference>
<keyword evidence="9" id="KW-0406">Ion transport</keyword>
<feature type="transmembrane region" description="Helical" evidence="13">
    <location>
        <begin position="391"/>
        <end position="413"/>
    </location>
</feature>
<keyword evidence="4" id="KW-0813">Transport</keyword>
<evidence type="ECO:0000256" key="13">
    <source>
        <dbReference type="SAM" id="Phobius"/>
    </source>
</evidence>
<feature type="transmembrane region" description="Helical" evidence="13">
    <location>
        <begin position="211"/>
        <end position="229"/>
    </location>
</feature>
<gene>
    <name evidence="17" type="ORF">ZOSMA_234G00210</name>
</gene>
<evidence type="ECO:0000256" key="8">
    <source>
        <dbReference type="ARBA" id="ARBA00022989"/>
    </source>
</evidence>
<dbReference type="Pfam" id="PF00999">
    <property type="entry name" value="Na_H_Exchanger"/>
    <property type="match status" value="1"/>
</dbReference>
<dbReference type="InterPro" id="IPR057290">
    <property type="entry name" value="CHX17_C"/>
</dbReference>
<evidence type="ECO:0000256" key="1">
    <source>
        <dbReference type="ARBA" id="ARBA00003198"/>
    </source>
</evidence>
<dbReference type="GO" id="GO:0009941">
    <property type="term" value="C:chloroplast envelope"/>
    <property type="evidence" value="ECO:0007669"/>
    <property type="project" value="UniProtKB-SubCell"/>
</dbReference>
<evidence type="ECO:0000256" key="12">
    <source>
        <dbReference type="SAM" id="MobiDB-lite"/>
    </source>
</evidence>
<feature type="domain" description="Cation/H+ exchanger transmembrane" evidence="14">
    <location>
        <begin position="28"/>
        <end position="411"/>
    </location>
</feature>
<evidence type="ECO:0000256" key="5">
    <source>
        <dbReference type="ARBA" id="ARBA00022538"/>
    </source>
</evidence>
<dbReference type="GO" id="GO:0016020">
    <property type="term" value="C:membrane"/>
    <property type="evidence" value="ECO:0007669"/>
    <property type="project" value="UniProtKB-SubCell"/>
</dbReference>
<evidence type="ECO:0000256" key="11">
    <source>
        <dbReference type="ARBA" id="ARBA00038341"/>
    </source>
</evidence>
<dbReference type="OrthoDB" id="671744at2759"/>
<protein>
    <submittedName>
        <fullName evidence="17">Cation/H(+) antiporter</fullName>
    </submittedName>
</protein>
<keyword evidence="5" id="KW-0633">Potassium transport</keyword>
<evidence type="ECO:0000259" key="14">
    <source>
        <dbReference type="Pfam" id="PF00999"/>
    </source>
</evidence>
<dbReference type="InterPro" id="IPR006153">
    <property type="entry name" value="Cation/H_exchanger_TM"/>
</dbReference>
<keyword evidence="8 13" id="KW-1133">Transmembrane helix</keyword>
<accession>A0A0K9PKA3</accession>
<dbReference type="EMBL" id="LFYR01000825">
    <property type="protein sequence ID" value="KMZ68647.1"/>
    <property type="molecule type" value="Genomic_DNA"/>
</dbReference>
<evidence type="ECO:0000256" key="6">
    <source>
        <dbReference type="ARBA" id="ARBA00022692"/>
    </source>
</evidence>
<feature type="transmembrane region" description="Helical" evidence="13">
    <location>
        <begin position="326"/>
        <end position="348"/>
    </location>
</feature>
<dbReference type="Gene3D" id="1.20.1530.20">
    <property type="match status" value="1"/>
</dbReference>
<evidence type="ECO:0000256" key="10">
    <source>
        <dbReference type="ARBA" id="ARBA00023136"/>
    </source>
</evidence>
<dbReference type="OMA" id="LVIQRHR"/>
<feature type="domain" description="Cation/H(+) antiporter C-terminal" evidence="16">
    <location>
        <begin position="611"/>
        <end position="776"/>
    </location>
</feature>
<feature type="transmembrane region" description="Helical" evidence="13">
    <location>
        <begin position="112"/>
        <end position="136"/>
    </location>
</feature>
<evidence type="ECO:0000256" key="9">
    <source>
        <dbReference type="ARBA" id="ARBA00023065"/>
    </source>
</evidence>
<dbReference type="InterPro" id="IPR038770">
    <property type="entry name" value="Na+/solute_symporter_sf"/>
</dbReference>
<dbReference type="GO" id="GO:0006813">
    <property type="term" value="P:potassium ion transport"/>
    <property type="evidence" value="ECO:0007669"/>
    <property type="project" value="UniProtKB-KW"/>
</dbReference>
<dbReference type="AlphaFoldDB" id="A0A0K9PKA3"/>
<keyword evidence="18" id="KW-1185">Reference proteome</keyword>
<comment type="subcellular location">
    <subcellularLocation>
        <location evidence="3">Membrane</location>
        <topology evidence="3">Multi-pass membrane protein</topology>
    </subcellularLocation>
    <subcellularLocation>
        <location evidence="2">Plastid</location>
        <location evidence="2">Chloroplast envelope</location>
    </subcellularLocation>
</comment>
<dbReference type="GO" id="GO:0015297">
    <property type="term" value="F:antiporter activity"/>
    <property type="evidence" value="ECO:0007669"/>
    <property type="project" value="InterPro"/>
</dbReference>
<feature type="transmembrane region" description="Helical" evidence="13">
    <location>
        <begin position="178"/>
        <end position="199"/>
    </location>
</feature>
<dbReference type="GO" id="GO:0012505">
    <property type="term" value="C:endomembrane system"/>
    <property type="evidence" value="ECO:0000318"/>
    <property type="project" value="GO_Central"/>
</dbReference>
<dbReference type="InterPro" id="IPR057291">
    <property type="entry name" value="CHX17_2nd"/>
</dbReference>
<feature type="transmembrane region" description="Helical" evidence="13">
    <location>
        <begin position="45"/>
        <end position="66"/>
    </location>
</feature>
<comment type="function">
    <text evidence="1">May function as sodium-coupled metabolite transporter across the chloroplast envelope.</text>
</comment>
<proteinExistence type="inferred from homology"/>
<feature type="transmembrane region" description="Helical" evidence="13">
    <location>
        <begin position="78"/>
        <end position="100"/>
    </location>
</feature>
<dbReference type="Proteomes" id="UP000036987">
    <property type="component" value="Unassembled WGS sequence"/>
</dbReference>
<name>A0A0K9PKA3_ZOSMR</name>